<dbReference type="AlphaFoldDB" id="A0A3B0ZW09"/>
<dbReference type="EMBL" id="UOFT01000050">
    <property type="protein sequence ID" value="VAW95931.1"/>
    <property type="molecule type" value="Genomic_DNA"/>
</dbReference>
<gene>
    <name evidence="7" type="ORF">MNBD_GAMMA23-1211</name>
</gene>
<feature type="transmembrane region" description="Helical" evidence="6">
    <location>
        <begin position="280"/>
        <end position="302"/>
    </location>
</feature>
<dbReference type="GO" id="GO:0016020">
    <property type="term" value="C:membrane"/>
    <property type="evidence" value="ECO:0007669"/>
    <property type="project" value="UniProtKB-SubCell"/>
</dbReference>
<dbReference type="CDD" id="cd10336">
    <property type="entry name" value="SLC6sbd_Tyt1-Like"/>
    <property type="match status" value="1"/>
</dbReference>
<evidence type="ECO:0000256" key="6">
    <source>
        <dbReference type="SAM" id="Phobius"/>
    </source>
</evidence>
<keyword evidence="2" id="KW-0813">Transport</keyword>
<dbReference type="PROSITE" id="PS00610">
    <property type="entry name" value="NA_NEUROTRAN_SYMP_1"/>
    <property type="match status" value="1"/>
</dbReference>
<dbReference type="InterPro" id="IPR000175">
    <property type="entry name" value="Na/ntran_symport"/>
</dbReference>
<keyword evidence="4 6" id="KW-1133">Transmembrane helix</keyword>
<proteinExistence type="predicted"/>
<organism evidence="7">
    <name type="scientific">hydrothermal vent metagenome</name>
    <dbReference type="NCBI Taxonomy" id="652676"/>
    <lineage>
        <taxon>unclassified sequences</taxon>
        <taxon>metagenomes</taxon>
        <taxon>ecological metagenomes</taxon>
    </lineage>
</organism>
<name>A0A3B0ZW09_9ZZZZ</name>
<feature type="transmembrane region" description="Helical" evidence="6">
    <location>
        <begin position="12"/>
        <end position="33"/>
    </location>
</feature>
<evidence type="ECO:0000256" key="1">
    <source>
        <dbReference type="ARBA" id="ARBA00004141"/>
    </source>
</evidence>
<evidence type="ECO:0000256" key="4">
    <source>
        <dbReference type="ARBA" id="ARBA00022989"/>
    </source>
</evidence>
<sequence>MVRRRTSIHGEWSSRWAFILAATGSAVGLGNIWKFPYITGENGGGAFVLVYLLCIAVIGIPIMMAEVMIGRRGRQSPVNTMYNLGIEAGSSSQWKSLGWLGVVAGFLILSYYSVIAGWALDYVFKTATGTFSGANAEFVSSTFGGFISSPVTLTFWHTLFMLMTMFVVAKGVNGGLEKAVRFLMPSLFVLLIIMVGYAFTTGEFMRGLTFLFEPNFDNLLYKHEAAGEFILNTHGDKIFTLEYVLIAMGHAFFTLSLGMGAIMIYGSYLPHNTSIAKTSFMIAGADTVVALLAGMAIFPIVFANQLDPGKGPGLIFETLPLAFGSMPFGTLFGTLFFVLLVFAAWSSSISLIEPAVAWLVENKNMKRLKASIIMGVSCWLVGMLTVLSFNLWKNVHPVDFWVFKNKTFFDVLDYLTANIMLPLGGLAIAVFSVWIMSRSSTSDELDMKEQSLAYNIWYFMTRYVTPIAVLFVFANLVGLI</sequence>
<feature type="transmembrane region" description="Helical" evidence="6">
    <location>
        <begin position="412"/>
        <end position="435"/>
    </location>
</feature>
<dbReference type="PRINTS" id="PR00176">
    <property type="entry name" value="NANEUSMPORT"/>
</dbReference>
<feature type="transmembrane region" description="Helical" evidence="6">
    <location>
        <begin position="335"/>
        <end position="360"/>
    </location>
</feature>
<accession>A0A3B0ZW09</accession>
<feature type="transmembrane region" description="Helical" evidence="6">
    <location>
        <begin position="372"/>
        <end position="392"/>
    </location>
</feature>
<feature type="transmembrane region" description="Helical" evidence="6">
    <location>
        <begin position="243"/>
        <end position="268"/>
    </location>
</feature>
<evidence type="ECO:0000256" key="5">
    <source>
        <dbReference type="ARBA" id="ARBA00023136"/>
    </source>
</evidence>
<dbReference type="SUPFAM" id="SSF161070">
    <property type="entry name" value="SNF-like"/>
    <property type="match status" value="1"/>
</dbReference>
<evidence type="ECO:0000313" key="7">
    <source>
        <dbReference type="EMBL" id="VAW95931.1"/>
    </source>
</evidence>
<feature type="transmembrane region" description="Helical" evidence="6">
    <location>
        <begin position="456"/>
        <end position="477"/>
    </location>
</feature>
<evidence type="ECO:0000256" key="2">
    <source>
        <dbReference type="ARBA" id="ARBA00022448"/>
    </source>
</evidence>
<feature type="transmembrane region" description="Helical" evidence="6">
    <location>
        <begin position="97"/>
        <end position="120"/>
    </location>
</feature>
<dbReference type="InterPro" id="IPR047218">
    <property type="entry name" value="YocR/YhdH-like"/>
</dbReference>
<dbReference type="PANTHER" id="PTHR42948">
    <property type="entry name" value="TRANSPORTER"/>
    <property type="match status" value="1"/>
</dbReference>
<dbReference type="NCBIfam" id="NF037979">
    <property type="entry name" value="Na_transp"/>
    <property type="match status" value="1"/>
</dbReference>
<reference evidence="7" key="1">
    <citation type="submission" date="2018-06" db="EMBL/GenBank/DDBJ databases">
        <authorList>
            <person name="Zhirakovskaya E."/>
        </authorList>
    </citation>
    <scope>NUCLEOTIDE SEQUENCE</scope>
</reference>
<evidence type="ECO:0000256" key="3">
    <source>
        <dbReference type="ARBA" id="ARBA00022692"/>
    </source>
</evidence>
<feature type="transmembrane region" description="Helical" evidence="6">
    <location>
        <begin position="147"/>
        <end position="168"/>
    </location>
</feature>
<keyword evidence="3 6" id="KW-0812">Transmembrane</keyword>
<feature type="transmembrane region" description="Helical" evidence="6">
    <location>
        <begin position="45"/>
        <end position="65"/>
    </location>
</feature>
<feature type="transmembrane region" description="Helical" evidence="6">
    <location>
        <begin position="180"/>
        <end position="199"/>
    </location>
</feature>
<keyword evidence="5 6" id="KW-0472">Membrane</keyword>
<comment type="subcellular location">
    <subcellularLocation>
        <location evidence="1">Membrane</location>
        <topology evidence="1">Multi-pass membrane protein</topology>
    </subcellularLocation>
</comment>
<protein>
    <submittedName>
        <fullName evidence="7">Sodium-dependent transporter, SNF family</fullName>
    </submittedName>
</protein>
<dbReference type="PANTHER" id="PTHR42948:SF1">
    <property type="entry name" value="TRANSPORTER"/>
    <property type="match status" value="1"/>
</dbReference>
<dbReference type="Pfam" id="PF00209">
    <property type="entry name" value="SNF"/>
    <property type="match status" value="2"/>
</dbReference>
<dbReference type="InterPro" id="IPR037272">
    <property type="entry name" value="SNS_sf"/>
</dbReference>
<dbReference type="PROSITE" id="PS50267">
    <property type="entry name" value="NA_NEUROTRAN_SYMP_3"/>
    <property type="match status" value="1"/>
</dbReference>